<dbReference type="InterPro" id="IPR027417">
    <property type="entry name" value="P-loop_NTPase"/>
</dbReference>
<gene>
    <name evidence="1" type="ORF">PECAL_3P02840</name>
</gene>
<accession>A0A8J2SEA2</accession>
<organism evidence="1 2">
    <name type="scientific">Pelagomonas calceolata</name>
    <dbReference type="NCBI Taxonomy" id="35677"/>
    <lineage>
        <taxon>Eukaryota</taxon>
        <taxon>Sar</taxon>
        <taxon>Stramenopiles</taxon>
        <taxon>Ochrophyta</taxon>
        <taxon>Pelagophyceae</taxon>
        <taxon>Pelagomonadales</taxon>
        <taxon>Pelagomonadaceae</taxon>
        <taxon>Pelagomonas</taxon>
    </lineage>
</organism>
<comment type="caution">
    <text evidence="1">The sequence shown here is derived from an EMBL/GenBank/DDBJ whole genome shotgun (WGS) entry which is preliminary data.</text>
</comment>
<dbReference type="EMBL" id="CAKKNE010000003">
    <property type="protein sequence ID" value="CAH0370400.1"/>
    <property type="molecule type" value="Genomic_DNA"/>
</dbReference>
<evidence type="ECO:0000313" key="1">
    <source>
        <dbReference type="EMBL" id="CAH0370400.1"/>
    </source>
</evidence>
<sequence>MMRPLWPLLTLAAAATDKNKLLVAPAAAAPDREKPLYLFGHIPKCGGVSFVADLVGRLHLTSCFGRKAVVAKGENWTHAMERGRCNFVNTEQWLGEHGGMVRHFPRPPRVAILVRNPESHVRSQFAHCQTPGNRAKWHLDKAGLHDWVTRWRDAVNGDKSAVASAFKLCHFNPLNMMTTKLCGGYNHNGLKPKHGWSETSCLEKALEEVAAVWHIAPLEKYDQSLCVLGLRLGVRLKQCSCGAPVSAFGQHKQHGVKRHAEMSAATVAIVRDLTRTDDAVWRAATDRFDRDVAQLSSSCAAPSSSSSSE</sequence>
<keyword evidence="2" id="KW-1185">Reference proteome</keyword>
<name>A0A8J2SEA2_9STRA</name>
<proteinExistence type="predicted"/>
<evidence type="ECO:0008006" key="3">
    <source>
        <dbReference type="Google" id="ProtNLM"/>
    </source>
</evidence>
<protein>
    <recommendedName>
        <fullName evidence="3">Sulfotransferase domain-containing protein</fullName>
    </recommendedName>
</protein>
<dbReference type="Gene3D" id="3.40.50.300">
    <property type="entry name" value="P-loop containing nucleotide triphosphate hydrolases"/>
    <property type="match status" value="1"/>
</dbReference>
<dbReference type="Proteomes" id="UP000789595">
    <property type="component" value="Unassembled WGS sequence"/>
</dbReference>
<evidence type="ECO:0000313" key="2">
    <source>
        <dbReference type="Proteomes" id="UP000789595"/>
    </source>
</evidence>
<dbReference type="AlphaFoldDB" id="A0A8J2SEA2"/>
<reference evidence="1" key="1">
    <citation type="submission" date="2021-11" db="EMBL/GenBank/DDBJ databases">
        <authorList>
            <consortium name="Genoscope - CEA"/>
            <person name="William W."/>
        </authorList>
    </citation>
    <scope>NUCLEOTIDE SEQUENCE</scope>
</reference>